<dbReference type="EMBL" id="QQAY01000011">
    <property type="protein sequence ID" value="RDI40940.1"/>
    <property type="molecule type" value="Genomic_DNA"/>
</dbReference>
<dbReference type="InterPro" id="IPR025671">
    <property type="entry name" value="HXXEE"/>
</dbReference>
<name>A0A370GCK1_9BACI</name>
<evidence type="ECO:0000313" key="3">
    <source>
        <dbReference type="Proteomes" id="UP000255326"/>
    </source>
</evidence>
<dbReference type="Proteomes" id="UP000255326">
    <property type="component" value="Unassembled WGS sequence"/>
</dbReference>
<comment type="caution">
    <text evidence="2">The sequence shown here is derived from an EMBL/GenBank/DDBJ whole genome shotgun (WGS) entry which is preliminary data.</text>
</comment>
<sequence>MRDQVKMKMNRIATQFVQGSARRKRNLTRRKGADEKMLETLHSFLDLKTIIWMLPIIFIFHDLEEIITIESSMTASNYPKTKFVQQALNARKKLGSTAAQLAVSAAWILLFMSFIAWTTAHGGSFLLFTAILNLFVFQAFIHIVQTIMFKGYTPGILTSLVLLIPYCFLAYYYLIENGLLTWPLMFASLPLSLIFIPVFLIGNLLGRYFIR</sequence>
<accession>A0A370GCK1</accession>
<feature type="transmembrane region" description="Helical" evidence="1">
    <location>
        <begin position="101"/>
        <end position="119"/>
    </location>
</feature>
<protein>
    <submittedName>
        <fullName evidence="2">Uncharacterized protein with HXXEE motif</fullName>
    </submittedName>
</protein>
<feature type="transmembrane region" description="Helical" evidence="1">
    <location>
        <begin position="180"/>
        <end position="205"/>
    </location>
</feature>
<keyword evidence="3" id="KW-1185">Reference proteome</keyword>
<dbReference type="AlphaFoldDB" id="A0A370GCK1"/>
<keyword evidence="1" id="KW-0472">Membrane</keyword>
<feature type="transmembrane region" description="Helical" evidence="1">
    <location>
        <begin position="125"/>
        <end position="144"/>
    </location>
</feature>
<proteinExistence type="predicted"/>
<evidence type="ECO:0000313" key="2">
    <source>
        <dbReference type="EMBL" id="RDI40940.1"/>
    </source>
</evidence>
<gene>
    <name evidence="2" type="ORF">DFR59_11184</name>
</gene>
<feature type="transmembrane region" description="Helical" evidence="1">
    <location>
        <begin position="156"/>
        <end position="174"/>
    </location>
</feature>
<organism evidence="2 3">
    <name type="scientific">Falsibacillus pallidus</name>
    <dbReference type="NCBI Taxonomy" id="493781"/>
    <lineage>
        <taxon>Bacteria</taxon>
        <taxon>Bacillati</taxon>
        <taxon>Bacillota</taxon>
        <taxon>Bacilli</taxon>
        <taxon>Bacillales</taxon>
        <taxon>Bacillaceae</taxon>
        <taxon>Falsibacillus</taxon>
    </lineage>
</organism>
<reference evidence="2 3" key="1">
    <citation type="submission" date="2018-07" db="EMBL/GenBank/DDBJ databases">
        <title>Genomic Encyclopedia of Type Strains, Phase IV (KMG-IV): sequencing the most valuable type-strain genomes for metagenomic binning, comparative biology and taxonomic classification.</title>
        <authorList>
            <person name="Goeker M."/>
        </authorList>
    </citation>
    <scope>NUCLEOTIDE SEQUENCE [LARGE SCALE GENOMIC DNA]</scope>
    <source>
        <strain evidence="2 3">DSM 25281</strain>
    </source>
</reference>
<dbReference type="Pfam" id="PF13787">
    <property type="entry name" value="HXXEE"/>
    <property type="match status" value="1"/>
</dbReference>
<evidence type="ECO:0000256" key="1">
    <source>
        <dbReference type="SAM" id="Phobius"/>
    </source>
</evidence>
<keyword evidence="1" id="KW-0812">Transmembrane</keyword>
<keyword evidence="1" id="KW-1133">Transmembrane helix</keyword>